<comment type="caution">
    <text evidence="1">The sequence shown here is derived from an EMBL/GenBank/DDBJ whole genome shotgun (WGS) entry which is preliminary data.</text>
</comment>
<sequence>MALYTREQCSSTDLHLRWHSATVNSIELKLWPAAVLTMNNGDAAIRFLHTMESFNDEQHNIVALHIGCFDDGYCCCTPENDAALRVSSYDGTLQP</sequence>
<accession>A0A4C1XT46</accession>
<proteinExistence type="predicted"/>
<dbReference type="AlphaFoldDB" id="A0A4C1XT46"/>
<evidence type="ECO:0000313" key="2">
    <source>
        <dbReference type="Proteomes" id="UP000299102"/>
    </source>
</evidence>
<gene>
    <name evidence="1" type="ORF">EVAR_52131_1</name>
</gene>
<dbReference type="Proteomes" id="UP000299102">
    <property type="component" value="Unassembled WGS sequence"/>
</dbReference>
<keyword evidence="2" id="KW-1185">Reference proteome</keyword>
<protein>
    <submittedName>
        <fullName evidence="1">Uncharacterized protein</fullName>
    </submittedName>
</protein>
<reference evidence="1 2" key="1">
    <citation type="journal article" date="2019" name="Commun. Biol.">
        <title>The bagworm genome reveals a unique fibroin gene that provides high tensile strength.</title>
        <authorList>
            <person name="Kono N."/>
            <person name="Nakamura H."/>
            <person name="Ohtoshi R."/>
            <person name="Tomita M."/>
            <person name="Numata K."/>
            <person name="Arakawa K."/>
        </authorList>
    </citation>
    <scope>NUCLEOTIDE SEQUENCE [LARGE SCALE GENOMIC DNA]</scope>
</reference>
<organism evidence="1 2">
    <name type="scientific">Eumeta variegata</name>
    <name type="common">Bagworm moth</name>
    <name type="synonym">Eumeta japonica</name>
    <dbReference type="NCBI Taxonomy" id="151549"/>
    <lineage>
        <taxon>Eukaryota</taxon>
        <taxon>Metazoa</taxon>
        <taxon>Ecdysozoa</taxon>
        <taxon>Arthropoda</taxon>
        <taxon>Hexapoda</taxon>
        <taxon>Insecta</taxon>
        <taxon>Pterygota</taxon>
        <taxon>Neoptera</taxon>
        <taxon>Endopterygota</taxon>
        <taxon>Lepidoptera</taxon>
        <taxon>Glossata</taxon>
        <taxon>Ditrysia</taxon>
        <taxon>Tineoidea</taxon>
        <taxon>Psychidae</taxon>
        <taxon>Oiketicinae</taxon>
        <taxon>Eumeta</taxon>
    </lineage>
</organism>
<dbReference type="EMBL" id="BGZK01000926">
    <property type="protein sequence ID" value="GBP65357.1"/>
    <property type="molecule type" value="Genomic_DNA"/>
</dbReference>
<evidence type="ECO:0000313" key="1">
    <source>
        <dbReference type="EMBL" id="GBP65357.1"/>
    </source>
</evidence>
<name>A0A4C1XT46_EUMVA</name>